<name>A0ABQ2CN12_9GAMM</name>
<reference evidence="4" key="1">
    <citation type="journal article" date="2019" name="Int. J. Syst. Evol. Microbiol.">
        <title>The Global Catalogue of Microorganisms (GCM) 10K type strain sequencing project: providing services to taxonomists for standard genome sequencing and annotation.</title>
        <authorList>
            <consortium name="The Broad Institute Genomics Platform"/>
            <consortium name="The Broad Institute Genome Sequencing Center for Infectious Disease"/>
            <person name="Wu L."/>
            <person name="Ma J."/>
        </authorList>
    </citation>
    <scope>NUCLEOTIDE SEQUENCE [LARGE SCALE GENOMIC DNA]</scope>
    <source>
        <strain evidence="4">JCM 11590</strain>
    </source>
</reference>
<comment type="caution">
    <text evidence="3">The sequence shown here is derived from an EMBL/GenBank/DDBJ whole genome shotgun (WGS) entry which is preliminary data.</text>
</comment>
<dbReference type="Proteomes" id="UP000633263">
    <property type="component" value="Unassembled WGS sequence"/>
</dbReference>
<accession>A0ABQ2CN12</accession>
<organism evidence="3 4">
    <name type="scientific">Halopseudomonas pertucinogena</name>
    <dbReference type="NCBI Taxonomy" id="86175"/>
    <lineage>
        <taxon>Bacteria</taxon>
        <taxon>Pseudomonadati</taxon>
        <taxon>Pseudomonadota</taxon>
        <taxon>Gammaproteobacteria</taxon>
        <taxon>Pseudomonadales</taxon>
        <taxon>Pseudomonadaceae</taxon>
        <taxon>Halopseudomonas</taxon>
    </lineage>
</organism>
<evidence type="ECO:0000313" key="4">
    <source>
        <dbReference type="Proteomes" id="UP000633263"/>
    </source>
</evidence>
<protein>
    <recommendedName>
        <fullName evidence="2">Capsule biosynthesis GfcC-like C-terminal domain-containing protein</fullName>
    </recommendedName>
</protein>
<feature type="chain" id="PRO_5046458587" description="Capsule biosynthesis GfcC-like C-terminal domain-containing protein" evidence="1">
    <location>
        <begin position="25"/>
        <end position="260"/>
    </location>
</feature>
<dbReference type="InterPro" id="IPR010425">
    <property type="entry name" value="Caps_synth_GfcC-like_C"/>
</dbReference>
<dbReference type="Gene3D" id="3.10.560.10">
    <property type="entry name" value="Outer membrane lipoprotein wza domain like"/>
    <property type="match status" value="1"/>
</dbReference>
<dbReference type="RefSeq" id="WP_188635727.1">
    <property type="nucleotide sequence ID" value="NZ_BMNN01000002.1"/>
</dbReference>
<keyword evidence="1" id="KW-0732">Signal</keyword>
<dbReference type="Pfam" id="PF06251">
    <property type="entry name" value="Caps_syn_GfcC_C"/>
    <property type="match status" value="1"/>
</dbReference>
<feature type="signal peptide" evidence="1">
    <location>
        <begin position="1"/>
        <end position="24"/>
    </location>
</feature>
<keyword evidence="4" id="KW-1185">Reference proteome</keyword>
<dbReference type="EMBL" id="BMNN01000002">
    <property type="protein sequence ID" value="GGI97030.1"/>
    <property type="molecule type" value="Genomic_DNA"/>
</dbReference>
<gene>
    <name evidence="3" type="ORF">GCM10009083_12110</name>
</gene>
<evidence type="ECO:0000259" key="2">
    <source>
        <dbReference type="Pfam" id="PF06251"/>
    </source>
</evidence>
<evidence type="ECO:0000313" key="3">
    <source>
        <dbReference type="EMBL" id="GGI97030.1"/>
    </source>
</evidence>
<evidence type="ECO:0000256" key="1">
    <source>
        <dbReference type="SAM" id="SignalP"/>
    </source>
</evidence>
<feature type="domain" description="Capsule biosynthesis GfcC-like C-terminal" evidence="2">
    <location>
        <begin position="169"/>
        <end position="250"/>
    </location>
</feature>
<proteinExistence type="predicted"/>
<sequence>MMPLRSLGLSLVGALLLGFGQSAASHTVSVAGAVLKPGTFRWHADARLHDATVAGQVRADAWFLGAALLRKSELEPQQRLKAGVLFDIRVNRIHARATNNAPLLELIKRLDTQVAAMPVTGRVPAQLDPFQLLIKQNNALLEPGDRLIYPQRPSQVRVMGAVAADCTLAFDAALALKDYLAQCPAHPAADRNLVQVIQPDGRVEEVGIAHWNEQKVNVAVGAVIYRPLSPAQISPDAADLNRDMAALLATQYQLGGRFSE</sequence>